<evidence type="ECO:0000256" key="4">
    <source>
        <dbReference type="ARBA" id="ARBA00023157"/>
    </source>
</evidence>
<protein>
    <recommendedName>
        <fullName evidence="6">Carboxylic ester hydrolase</fullName>
        <ecNumber evidence="6">3.1.1.-</ecNumber>
    </recommendedName>
</protein>
<dbReference type="SUPFAM" id="SSF53474">
    <property type="entry name" value="alpha/beta-Hydrolases"/>
    <property type="match status" value="1"/>
</dbReference>
<organism evidence="8">
    <name type="scientific">Dendroctonus ponderosae</name>
    <name type="common">Mountain pine beetle</name>
    <dbReference type="NCBI Taxonomy" id="77166"/>
    <lineage>
        <taxon>Eukaryota</taxon>
        <taxon>Metazoa</taxon>
        <taxon>Ecdysozoa</taxon>
        <taxon>Arthropoda</taxon>
        <taxon>Hexapoda</taxon>
        <taxon>Insecta</taxon>
        <taxon>Pterygota</taxon>
        <taxon>Neoptera</taxon>
        <taxon>Endopterygota</taxon>
        <taxon>Coleoptera</taxon>
        <taxon>Polyphaga</taxon>
        <taxon>Cucujiformia</taxon>
        <taxon>Curculionidae</taxon>
        <taxon>Scolytinae</taxon>
        <taxon>Dendroctonus</taxon>
    </lineage>
</organism>
<dbReference type="HOGENOM" id="CLU_006586_13_2_1"/>
<accession>J3JWV2</accession>
<evidence type="ECO:0000259" key="7">
    <source>
        <dbReference type="Pfam" id="PF00135"/>
    </source>
</evidence>
<dbReference type="PANTHER" id="PTHR43142">
    <property type="entry name" value="CARBOXYLIC ESTER HYDROLASE"/>
    <property type="match status" value="1"/>
</dbReference>
<evidence type="ECO:0000256" key="1">
    <source>
        <dbReference type="ARBA" id="ARBA00005964"/>
    </source>
</evidence>
<dbReference type="PROSITE" id="PS00122">
    <property type="entry name" value="CARBOXYLESTERASE_B_1"/>
    <property type="match status" value="1"/>
</dbReference>
<dbReference type="OrthoDB" id="19653at2759"/>
<evidence type="ECO:0000256" key="6">
    <source>
        <dbReference type="RuleBase" id="RU361235"/>
    </source>
</evidence>
<reference evidence="8" key="1">
    <citation type="journal article" date="2012" name="Insect Biochem. Mol. Biol.">
        <title>Transcriptome and full-length cDNA resources for the mountain pine beetle, Dendroctonus ponderosae Hopkins, a major insect pest of pine forests.</title>
        <authorList>
            <person name="Keeling C.I."/>
            <person name="Henderson H."/>
            <person name="Li M."/>
            <person name="Yuen M."/>
            <person name="Clark E.L."/>
            <person name="Fraser J.D."/>
            <person name="Huber D.P."/>
            <person name="Liao N.Y."/>
            <person name="Roderick Docking T."/>
            <person name="Birol I."/>
            <person name="Chan S.K."/>
            <person name="Taylor G.A."/>
            <person name="Palmquist D."/>
            <person name="Jones S.J."/>
            <person name="Bohlmann J."/>
        </authorList>
    </citation>
    <scope>NUCLEOTIDE SEQUENCE</scope>
    <source>
        <tissue evidence="8">Midgut and adhering fatbody of emerged adults of both sexes 1</tissue>
    </source>
</reference>
<comment type="similarity">
    <text evidence="1 6">Belongs to the type-B carboxylesterase/lipase family.</text>
</comment>
<sequence length="544" mass="60594">MVISLFVAALLFLQASVQAADLQITLPDGEILGATYTTPNGIEYYGFRGIPYAKPPVGDLRFEVPQPAEPWTGVLDATDDQDSCVSVNNDSGESEDCLYINVYTPNLEPSTKLPVLFWIYGGAYREGNSRKHLYGPDYLVEEDVIVVSFNYRVGAFGFLSSADEALPGNNGMKDQLLALKWTHENIQHFGGDPEKITIFGESAGSSSVGLHLISKKSAGLFRGAILESGTSLNSWSAYAGARAVFDGLVEVLSEDDFRNDTQEMKAFLKSRSVEEISDAVNALSDRLSATQLVLVPVIEVENEEAFITESHYELLKNGDFNQVPTIIGLCSEESLLFLGDVANTRALGQSFDTYPEAIIPDNLDADKEVLETVIDKIKSIYLEEGEQFEDNLVAVTQLYSDSLFGRAIIKHADLQSAYTPVYLYQFSYYGARHVMEPFIDGAEKVAHSSDLPYLFYWPRSAQAEDLLVQNRLVKLWTNFAKYLNPTPEESALFNNVIWTPHTEENSIYLNINTTLELNTHLKERTMAGWAEIFELYGKKPLITY</sequence>
<dbReference type="AlphaFoldDB" id="J3JWV2"/>
<dbReference type="PROSITE" id="PS00941">
    <property type="entry name" value="CARBOXYLESTERASE_B_2"/>
    <property type="match status" value="1"/>
</dbReference>
<keyword evidence="6" id="KW-0732">Signal</keyword>
<evidence type="ECO:0000313" key="8">
    <source>
        <dbReference type="EMBL" id="AEE62682.1"/>
    </source>
</evidence>
<name>J3JWV2_DENPD</name>
<dbReference type="InterPro" id="IPR019826">
    <property type="entry name" value="Carboxylesterase_B_AS"/>
</dbReference>
<dbReference type="Pfam" id="PF00135">
    <property type="entry name" value="COesterase"/>
    <property type="match status" value="1"/>
</dbReference>
<feature type="domain" description="Carboxylesterase type B" evidence="7">
    <location>
        <begin position="22"/>
        <end position="528"/>
    </location>
</feature>
<keyword evidence="4" id="KW-1015">Disulfide bond</keyword>
<dbReference type="InterPro" id="IPR029058">
    <property type="entry name" value="AB_hydrolase_fold"/>
</dbReference>
<evidence type="ECO:0000256" key="3">
    <source>
        <dbReference type="ARBA" id="ARBA00022801"/>
    </source>
</evidence>
<proteinExistence type="evidence at transcript level"/>
<keyword evidence="5" id="KW-0325">Glycoprotein</keyword>
<dbReference type="EMBL" id="BT127720">
    <property type="protein sequence ID" value="AEE62682.1"/>
    <property type="molecule type" value="mRNA"/>
</dbReference>
<feature type="signal peptide" evidence="6">
    <location>
        <begin position="1"/>
        <end position="19"/>
    </location>
</feature>
<dbReference type="GO" id="GO:0052689">
    <property type="term" value="F:carboxylic ester hydrolase activity"/>
    <property type="evidence" value="ECO:0007669"/>
    <property type="project" value="UniProtKB-KW"/>
</dbReference>
<dbReference type="EC" id="3.1.1.-" evidence="6"/>
<evidence type="ECO:0000256" key="5">
    <source>
        <dbReference type="ARBA" id="ARBA00023180"/>
    </source>
</evidence>
<dbReference type="PANTHER" id="PTHR43142:SF1">
    <property type="entry name" value="CARBOXYLIC ESTER HYDROLASE"/>
    <property type="match status" value="1"/>
</dbReference>
<keyword evidence="2" id="KW-0719">Serine esterase</keyword>
<feature type="chain" id="PRO_5005136545" description="Carboxylic ester hydrolase" evidence="6">
    <location>
        <begin position="20"/>
        <end position="544"/>
    </location>
</feature>
<dbReference type="InterPro" id="IPR019819">
    <property type="entry name" value="Carboxylesterase_B_CS"/>
</dbReference>
<dbReference type="ESTHER" id="denpd-j3jwv2">
    <property type="family name" value="Carb_B_Arthropoda"/>
</dbReference>
<keyword evidence="3 6" id="KW-0378">Hydrolase</keyword>
<dbReference type="Gene3D" id="3.40.50.1820">
    <property type="entry name" value="alpha/beta hydrolase"/>
    <property type="match status" value="1"/>
</dbReference>
<evidence type="ECO:0000256" key="2">
    <source>
        <dbReference type="ARBA" id="ARBA00022487"/>
    </source>
</evidence>
<dbReference type="InterPro" id="IPR002018">
    <property type="entry name" value="CarbesteraseB"/>
</dbReference>